<dbReference type="InterPro" id="IPR013083">
    <property type="entry name" value="Znf_RING/FYVE/PHD"/>
</dbReference>
<dbReference type="SMART" id="SM00744">
    <property type="entry name" value="RINGv"/>
    <property type="match status" value="1"/>
</dbReference>
<evidence type="ECO:0000256" key="2">
    <source>
        <dbReference type="ARBA" id="ARBA00022771"/>
    </source>
</evidence>
<feature type="transmembrane region" description="Helical" evidence="5">
    <location>
        <begin position="461"/>
        <end position="485"/>
    </location>
</feature>
<dbReference type="Proteomes" id="UP000007305">
    <property type="component" value="Chromosome 5"/>
</dbReference>
<feature type="compositionally biased region" description="Basic and acidic residues" evidence="4">
    <location>
        <begin position="86"/>
        <end position="98"/>
    </location>
</feature>
<dbReference type="SUPFAM" id="SSF57850">
    <property type="entry name" value="RING/U-box"/>
    <property type="match status" value="1"/>
</dbReference>
<dbReference type="PANTHER" id="PTHR46158:SF21">
    <property type="entry name" value="OS06G0340200 PROTEIN"/>
    <property type="match status" value="1"/>
</dbReference>
<dbReference type="InterPro" id="IPR011016">
    <property type="entry name" value="Znf_RING-CH"/>
</dbReference>
<evidence type="ECO:0000259" key="6">
    <source>
        <dbReference type="PROSITE" id="PS51292"/>
    </source>
</evidence>
<dbReference type="OrthoDB" id="435038at2759"/>
<keyword evidence="1" id="KW-0479">Metal-binding</keyword>
<reference evidence="8" key="1">
    <citation type="journal article" date="2009" name="Science">
        <title>The B73 maize genome: complexity, diversity, and dynamics.</title>
        <authorList>
            <person name="Schnable P.S."/>
            <person name="Ware D."/>
            <person name="Fulton R.S."/>
            <person name="Stein J.C."/>
            <person name="Wei F."/>
            <person name="Pasternak S."/>
            <person name="Liang C."/>
            <person name="Zhang J."/>
            <person name="Fulton L."/>
            <person name="Graves T.A."/>
            <person name="Minx P."/>
            <person name="Reily A.D."/>
            <person name="Courtney L."/>
            <person name="Kruchowski S.S."/>
            <person name="Tomlinson C."/>
            <person name="Strong C."/>
            <person name="Delehaunty K."/>
            <person name="Fronick C."/>
            <person name="Courtney B."/>
            <person name="Rock S.M."/>
            <person name="Belter E."/>
            <person name="Du F."/>
            <person name="Kim K."/>
            <person name="Abbott R.M."/>
            <person name="Cotton M."/>
            <person name="Levy A."/>
            <person name="Marchetto P."/>
            <person name="Ochoa K."/>
            <person name="Jackson S.M."/>
            <person name="Gillam B."/>
            <person name="Chen W."/>
            <person name="Yan L."/>
            <person name="Higginbotham J."/>
            <person name="Cardenas M."/>
            <person name="Waligorski J."/>
            <person name="Applebaum E."/>
            <person name="Phelps L."/>
            <person name="Falcone J."/>
            <person name="Kanchi K."/>
            <person name="Thane T."/>
            <person name="Scimone A."/>
            <person name="Thane N."/>
            <person name="Henke J."/>
            <person name="Wang T."/>
            <person name="Ruppert J."/>
            <person name="Shah N."/>
            <person name="Rotter K."/>
            <person name="Hodges J."/>
            <person name="Ingenthron E."/>
            <person name="Cordes M."/>
            <person name="Kohlberg S."/>
            <person name="Sgro J."/>
            <person name="Delgado B."/>
            <person name="Mead K."/>
            <person name="Chinwalla A."/>
            <person name="Leonard S."/>
            <person name="Crouse K."/>
            <person name="Collura K."/>
            <person name="Kudrna D."/>
            <person name="Currie J."/>
            <person name="He R."/>
            <person name="Angelova A."/>
            <person name="Rajasekar S."/>
            <person name="Mueller T."/>
            <person name="Lomeli R."/>
            <person name="Scara G."/>
            <person name="Ko A."/>
            <person name="Delaney K."/>
            <person name="Wissotski M."/>
            <person name="Lopez G."/>
            <person name="Campos D."/>
            <person name="Braidotti M."/>
            <person name="Ashley E."/>
            <person name="Golser W."/>
            <person name="Kim H."/>
            <person name="Lee S."/>
            <person name="Lin J."/>
            <person name="Dujmic Z."/>
            <person name="Kim W."/>
            <person name="Talag J."/>
            <person name="Zuccolo A."/>
            <person name="Fan C."/>
            <person name="Sebastian A."/>
            <person name="Kramer M."/>
            <person name="Spiegel L."/>
            <person name="Nascimento L."/>
            <person name="Zutavern T."/>
            <person name="Miller B."/>
            <person name="Ambroise C."/>
            <person name="Muller S."/>
            <person name="Spooner W."/>
            <person name="Narechania A."/>
            <person name="Ren L."/>
            <person name="Wei S."/>
            <person name="Kumari S."/>
            <person name="Faga B."/>
            <person name="Levy M.J."/>
            <person name="McMahan L."/>
            <person name="Van Buren P."/>
            <person name="Vaughn M.W."/>
            <person name="Ying K."/>
            <person name="Yeh C.-T."/>
            <person name="Emrich S.J."/>
            <person name="Jia Y."/>
            <person name="Kalyanaraman A."/>
            <person name="Hsia A.-P."/>
            <person name="Barbazuk W.B."/>
            <person name="Baucom R.S."/>
            <person name="Brutnell T.P."/>
            <person name="Carpita N.C."/>
            <person name="Chaparro C."/>
            <person name="Chia J.-M."/>
            <person name="Deragon J.-M."/>
            <person name="Estill J.C."/>
            <person name="Fu Y."/>
            <person name="Jeddeloh J.A."/>
            <person name="Han Y."/>
            <person name="Lee H."/>
            <person name="Li P."/>
            <person name="Lisch D.R."/>
            <person name="Liu S."/>
            <person name="Liu Z."/>
            <person name="Nagel D.H."/>
            <person name="McCann M.C."/>
            <person name="SanMiguel P."/>
            <person name="Myers A.M."/>
            <person name="Nettleton D."/>
            <person name="Nguyen J."/>
            <person name="Penning B.W."/>
            <person name="Ponnala L."/>
            <person name="Schneider K.L."/>
            <person name="Schwartz D.C."/>
            <person name="Sharma A."/>
            <person name="Soderlund C."/>
            <person name="Springer N.M."/>
            <person name="Sun Q."/>
            <person name="Wang H."/>
            <person name="Waterman M."/>
            <person name="Westerman R."/>
            <person name="Wolfgruber T.K."/>
            <person name="Yang L."/>
            <person name="Yu Y."/>
            <person name="Zhang L."/>
            <person name="Zhou S."/>
            <person name="Zhu Q."/>
            <person name="Bennetzen J.L."/>
            <person name="Dawe R.K."/>
            <person name="Jiang J."/>
            <person name="Jiang N."/>
            <person name="Presting G.G."/>
            <person name="Wessler S.R."/>
            <person name="Aluru S."/>
            <person name="Martienssen R.A."/>
            <person name="Clifton S.W."/>
            <person name="McCombie W.R."/>
            <person name="Wing R.A."/>
            <person name="Wilson R.K."/>
        </authorList>
    </citation>
    <scope>NUCLEOTIDE SEQUENCE [LARGE SCALE GENOMIC DNA]</scope>
    <source>
        <strain evidence="8">cv. B73</strain>
    </source>
</reference>
<evidence type="ECO:0000256" key="3">
    <source>
        <dbReference type="ARBA" id="ARBA00022833"/>
    </source>
</evidence>
<dbReference type="FunCoup" id="A0A804U8E2">
    <property type="interactions" value="1112"/>
</dbReference>
<keyword evidence="5" id="KW-1133">Transmembrane helix</keyword>
<keyword evidence="5" id="KW-0472">Membrane</keyword>
<dbReference type="CDD" id="cd16495">
    <property type="entry name" value="RING_CH-C4HC3_MARCH"/>
    <property type="match status" value="1"/>
</dbReference>
<reference evidence="7" key="3">
    <citation type="submission" date="2021-05" db="UniProtKB">
        <authorList>
            <consortium name="EnsemblPlants"/>
        </authorList>
    </citation>
    <scope>IDENTIFICATION</scope>
    <source>
        <strain evidence="7">cv. B73</strain>
    </source>
</reference>
<evidence type="ECO:0000313" key="7">
    <source>
        <dbReference type="EnsemblPlants" id="Zm00001eb244390_P002"/>
    </source>
</evidence>
<reference evidence="7" key="2">
    <citation type="submission" date="2019-07" db="EMBL/GenBank/DDBJ databases">
        <authorList>
            <person name="Seetharam A."/>
            <person name="Woodhouse M."/>
            <person name="Cannon E."/>
        </authorList>
    </citation>
    <scope>NUCLEOTIDE SEQUENCE [LARGE SCALE GENOMIC DNA]</scope>
    <source>
        <strain evidence="7">cv. B73</strain>
    </source>
</reference>
<evidence type="ECO:0000313" key="8">
    <source>
        <dbReference type="Proteomes" id="UP000007305"/>
    </source>
</evidence>
<feature type="domain" description="RING-CH-type" evidence="6">
    <location>
        <begin position="264"/>
        <end position="325"/>
    </location>
</feature>
<protein>
    <recommendedName>
        <fullName evidence="6">RING-CH-type domain-containing protein</fullName>
    </recommendedName>
</protein>
<name>A0A804U8E2_MAIZE</name>
<feature type="region of interest" description="Disordered" evidence="4">
    <location>
        <begin position="187"/>
        <end position="213"/>
    </location>
</feature>
<feature type="transmembrane region" description="Helical" evidence="5">
    <location>
        <begin position="437"/>
        <end position="455"/>
    </location>
</feature>
<feature type="transmembrane region" description="Helical" evidence="5">
    <location>
        <begin position="407"/>
        <end position="425"/>
    </location>
</feature>
<keyword evidence="3" id="KW-0862">Zinc</keyword>
<dbReference type="InParanoid" id="A0A804U8E2"/>
<keyword evidence="8" id="KW-1185">Reference proteome</keyword>
<accession>A0A804U8E2</accession>
<dbReference type="PROSITE" id="PS51292">
    <property type="entry name" value="ZF_RING_CH"/>
    <property type="match status" value="1"/>
</dbReference>
<keyword evidence="2" id="KW-0863">Zinc-finger</keyword>
<dbReference type="PANTHER" id="PTHR46158">
    <property type="entry name" value="OS02G0165000 PROTEIN"/>
    <property type="match status" value="1"/>
</dbReference>
<feature type="transmembrane region" description="Helical" evidence="5">
    <location>
        <begin position="383"/>
        <end position="401"/>
    </location>
</feature>
<evidence type="ECO:0000256" key="5">
    <source>
        <dbReference type="SAM" id="Phobius"/>
    </source>
</evidence>
<organism evidence="7 8">
    <name type="scientific">Zea mays</name>
    <name type="common">Maize</name>
    <dbReference type="NCBI Taxonomy" id="4577"/>
    <lineage>
        <taxon>Eukaryota</taxon>
        <taxon>Viridiplantae</taxon>
        <taxon>Streptophyta</taxon>
        <taxon>Embryophyta</taxon>
        <taxon>Tracheophyta</taxon>
        <taxon>Spermatophyta</taxon>
        <taxon>Magnoliopsida</taxon>
        <taxon>Liliopsida</taxon>
        <taxon>Poales</taxon>
        <taxon>Poaceae</taxon>
        <taxon>PACMAD clade</taxon>
        <taxon>Panicoideae</taxon>
        <taxon>Andropogonodae</taxon>
        <taxon>Andropogoneae</taxon>
        <taxon>Tripsacinae</taxon>
        <taxon>Zea</taxon>
    </lineage>
</organism>
<feature type="region of interest" description="Disordered" evidence="4">
    <location>
        <begin position="501"/>
        <end position="523"/>
    </location>
</feature>
<dbReference type="Gramene" id="Zm00001eb244390_T002">
    <property type="protein sequence ID" value="Zm00001eb244390_P002"/>
    <property type="gene ID" value="Zm00001eb244390"/>
</dbReference>
<gene>
    <name evidence="7" type="primary">LOC103627315</name>
</gene>
<feature type="region of interest" description="Disordered" evidence="4">
    <location>
        <begin position="56"/>
        <end position="112"/>
    </location>
</feature>
<evidence type="ECO:0000256" key="4">
    <source>
        <dbReference type="SAM" id="MobiDB-lite"/>
    </source>
</evidence>
<dbReference type="EnsemblPlants" id="Zm00001eb244390_T002">
    <property type="protein sequence ID" value="Zm00001eb244390_P002"/>
    <property type="gene ID" value="Zm00001eb244390"/>
</dbReference>
<dbReference type="Gene3D" id="3.30.40.10">
    <property type="entry name" value="Zinc/RING finger domain, C3HC4 (zinc finger)"/>
    <property type="match status" value="1"/>
</dbReference>
<dbReference type="Pfam" id="PF12906">
    <property type="entry name" value="RINGv"/>
    <property type="match status" value="1"/>
</dbReference>
<dbReference type="GO" id="GO:0008270">
    <property type="term" value="F:zinc ion binding"/>
    <property type="evidence" value="ECO:0007669"/>
    <property type="project" value="UniProtKB-KW"/>
</dbReference>
<evidence type="ECO:0000256" key="1">
    <source>
        <dbReference type="ARBA" id="ARBA00022723"/>
    </source>
</evidence>
<sequence length="550" mass="59043">MRGFSSIRRKCSLRVLELATHTHTATSSSSGSRRAPWLFLNIHRYTLGGWGAGAEVAADGSTSTSTSPVEDDGGTLDDLGQGQRQGHHEEDNDDDHHFSSSSSTGNKHKQTSCLLPARSLRSTDEASHSQQADCGVRSLSFSKILSFRMWAPGGSSSPTCLEDYIAGQHQLEHDDDEADKLMKQVCRSQSVPATSVARRRSSGTTAKGKGSRRVADSSSLRRLRVVPLRVPLPPPPPLQDEAARGTADAIATTVTTGEEEEDQDIAAEEAVCRICMVALSEEAVFKLECCCKGELALAHRACAIKWFSIKGNGSCDVCSQEVLNLPVTLRRLPDHPSVIQAAAALAQAQAQAQAQGTQADGGGGDPTATTNTTRYRVWHGTPILIIVSMLAYFCFLEQLLVGDHGTAALAISLPFACVLGLFSSLSTTKMVSRRYVWIYSAAQFLFIVLFTHIFYRYVRLQAVIAIILSAFAGFSVAICTNYSLLQILRWRRARHAVASPTSTARAADDGGLHGSSPRDPPSAPVAVAVTVAEVDLEMALPPTYAPPAHA</sequence>
<dbReference type="AlphaFoldDB" id="A0A804U8E2"/>
<keyword evidence="5" id="KW-0812">Transmembrane</keyword>
<proteinExistence type="predicted"/>